<dbReference type="SUPFAM" id="SSF81995">
    <property type="entry name" value="beta-sandwich domain of Sec23/24"/>
    <property type="match status" value="1"/>
</dbReference>
<keyword evidence="4" id="KW-1185">Reference proteome</keyword>
<feature type="region of interest" description="Disordered" evidence="1">
    <location>
        <begin position="93"/>
        <end position="152"/>
    </location>
</feature>
<proteinExistence type="predicted"/>
<evidence type="ECO:0000313" key="4">
    <source>
        <dbReference type="Proteomes" id="UP001501470"/>
    </source>
</evidence>
<feature type="compositionally biased region" description="Polar residues" evidence="1">
    <location>
        <begin position="94"/>
        <end position="107"/>
    </location>
</feature>
<dbReference type="EMBL" id="BAAAQD010000019">
    <property type="protein sequence ID" value="GAA1547519.1"/>
    <property type="molecule type" value="Genomic_DNA"/>
</dbReference>
<evidence type="ECO:0008006" key="5">
    <source>
        <dbReference type="Google" id="ProtNLM"/>
    </source>
</evidence>
<protein>
    <recommendedName>
        <fullName evidence="5">Zinc ribbon domain-containing protein</fullName>
    </recommendedName>
</protein>
<name>A0ABP4MMX5_9ACTN</name>
<evidence type="ECO:0000256" key="2">
    <source>
        <dbReference type="SAM" id="Phobius"/>
    </source>
</evidence>
<accession>A0ABP4MMX5</accession>
<keyword evidence="2" id="KW-1133">Transmembrane helix</keyword>
<feature type="region of interest" description="Disordered" evidence="1">
    <location>
        <begin position="189"/>
        <end position="208"/>
    </location>
</feature>
<evidence type="ECO:0000313" key="3">
    <source>
        <dbReference type="EMBL" id="GAA1547519.1"/>
    </source>
</evidence>
<feature type="compositionally biased region" description="Low complexity" evidence="1">
    <location>
        <begin position="197"/>
        <end position="208"/>
    </location>
</feature>
<evidence type="ECO:0000256" key="1">
    <source>
        <dbReference type="SAM" id="MobiDB-lite"/>
    </source>
</evidence>
<dbReference type="Proteomes" id="UP001501470">
    <property type="component" value="Unassembled WGS sequence"/>
</dbReference>
<keyword evidence="2" id="KW-0472">Membrane</keyword>
<keyword evidence="2" id="KW-0812">Transmembrane</keyword>
<comment type="caution">
    <text evidence="3">The sequence shown here is derived from an EMBL/GenBank/DDBJ whole genome shotgun (WGS) entry which is preliminary data.</text>
</comment>
<feature type="transmembrane region" description="Helical" evidence="2">
    <location>
        <begin position="165"/>
        <end position="185"/>
    </location>
</feature>
<sequence>MHVAIQPVLHVDPVSYRRYTFPPFGRSPVLGPATPEQTLEADMQPCPTCGGMGIDTNGYCTQCRTYRGVPQAPQPPVSGSPYGGDSYGAPYAGYQSSGPSFPDQQVSGPGYPGQVSGQPGYPGQVSGPAYPGQVSGPPAFPPATYGGQYGASPTPPRRNKFMMPLIALSGVVVVLVIAIVAVVALRKDDDPKNVADPGKTTTAGASAGASAKPSAAIDTCLIGTWTTTSYSQEVPMAGVEGGLKLTLDKNGSKLKFDADGNYTETYENSLYKANPTVSGTPVAVTVTVNATVTAKVHTTSGSIVYEDVKATGKMVTAVPSTGSSEEDAFSADDTPSKYTCSGNTLSFSNTTTQVQAKKAS</sequence>
<organism evidence="3 4">
    <name type="scientific">Dactylosporangium maewongense</name>
    <dbReference type="NCBI Taxonomy" id="634393"/>
    <lineage>
        <taxon>Bacteria</taxon>
        <taxon>Bacillati</taxon>
        <taxon>Actinomycetota</taxon>
        <taxon>Actinomycetes</taxon>
        <taxon>Micromonosporales</taxon>
        <taxon>Micromonosporaceae</taxon>
        <taxon>Dactylosporangium</taxon>
    </lineage>
</organism>
<reference evidence="4" key="1">
    <citation type="journal article" date="2019" name="Int. J. Syst. Evol. Microbiol.">
        <title>The Global Catalogue of Microorganisms (GCM) 10K type strain sequencing project: providing services to taxonomists for standard genome sequencing and annotation.</title>
        <authorList>
            <consortium name="The Broad Institute Genomics Platform"/>
            <consortium name="The Broad Institute Genome Sequencing Center for Infectious Disease"/>
            <person name="Wu L."/>
            <person name="Ma J."/>
        </authorList>
    </citation>
    <scope>NUCLEOTIDE SEQUENCE [LARGE SCALE GENOMIC DNA]</scope>
    <source>
        <strain evidence="4">JCM 15933</strain>
    </source>
</reference>
<gene>
    <name evidence="3" type="ORF">GCM10009827_079750</name>
</gene>